<dbReference type="InterPro" id="IPR035089">
    <property type="entry name" value="Phage_sheath_subtilisin"/>
</dbReference>
<dbReference type="Pfam" id="PF04984">
    <property type="entry name" value="Phage_sheath_1"/>
    <property type="match status" value="1"/>
</dbReference>
<dbReference type="Gene3D" id="3.40.50.11780">
    <property type="match status" value="1"/>
</dbReference>
<evidence type="ECO:0008006" key="6">
    <source>
        <dbReference type="Google" id="ProtNLM"/>
    </source>
</evidence>
<protein>
    <recommendedName>
        <fullName evidence="6">Phage tail sheath protein</fullName>
    </recommendedName>
</protein>
<name>A0A1M6KN05_9FIRM</name>
<dbReference type="Proteomes" id="UP000184529">
    <property type="component" value="Unassembled WGS sequence"/>
</dbReference>
<reference evidence="5" key="1">
    <citation type="submission" date="2016-11" db="EMBL/GenBank/DDBJ databases">
        <authorList>
            <person name="Varghese N."/>
            <person name="Submissions S."/>
        </authorList>
    </citation>
    <scope>NUCLEOTIDE SEQUENCE [LARGE SCALE GENOMIC DNA]</scope>
    <source>
        <strain evidence="5">DSM 16057</strain>
    </source>
</reference>
<evidence type="ECO:0000259" key="3">
    <source>
        <dbReference type="Pfam" id="PF17482"/>
    </source>
</evidence>
<evidence type="ECO:0000313" key="4">
    <source>
        <dbReference type="EMBL" id="SHJ60244.1"/>
    </source>
</evidence>
<sequence>MVMEYVVPRVAIDESDVGPRPTAAVSLSAIGLVGTFCKGPVNKPVTVGSLEQLINVFGGYKSGLTGYLSAVGALNQGANDIKIVRVGSSSIAPAQKILKDAQTTPQDSIIVTAATPGTWGNEIKVAVASGTQSGTFKLVIVYGKQSETFDNLTLDNLGNVKSQFVTVTRAAGATQIPANISATPLAGGDDGANTSDSDYVGTVDANGNRTGLKALEAVRCALVLCAQQYSAAIQSALIAHCATATPAQGLRVAVLNTPPGQSVSQATALTAALDSMRAVLTYPWLEPQELPGSYVAPDGYYAGRLAVLAAQQSPTNKQINGILSCERLFTEAEVKDLTLARISPITLVVGRGFRIRNGVNLSTDPAWSQTNIRRAFDQLEMEVYDGLQWVVGEENTPELRSAVADQMDALLFNKKMKGEIYDYKPTVCDDSNNTPETIAARILNVQVRVRPVYAADYVDVAVQRLLAA</sequence>
<dbReference type="AlphaFoldDB" id="A0A1M6KN05"/>
<accession>A0A1M6KN05</accession>
<evidence type="ECO:0000256" key="1">
    <source>
        <dbReference type="ARBA" id="ARBA00008005"/>
    </source>
</evidence>
<evidence type="ECO:0000313" key="5">
    <source>
        <dbReference type="Proteomes" id="UP000184529"/>
    </source>
</evidence>
<feature type="domain" description="Tail sheath protein subtilisin-like" evidence="2">
    <location>
        <begin position="210"/>
        <end position="360"/>
    </location>
</feature>
<dbReference type="Pfam" id="PF17482">
    <property type="entry name" value="Phage_sheath_1C"/>
    <property type="match status" value="1"/>
</dbReference>
<dbReference type="STRING" id="1121432.SAMN02745219_02929"/>
<dbReference type="OrthoDB" id="9767864at2"/>
<proteinExistence type="inferred from homology"/>
<dbReference type="InterPro" id="IPR020287">
    <property type="entry name" value="Tail_sheath_C"/>
</dbReference>
<dbReference type="PANTHER" id="PTHR35861:SF1">
    <property type="entry name" value="PHAGE TAIL SHEATH PROTEIN"/>
    <property type="match status" value="1"/>
</dbReference>
<dbReference type="InterPro" id="IPR052042">
    <property type="entry name" value="Tail_sheath_structural"/>
</dbReference>
<feature type="domain" description="Tail sheath protein C-terminal" evidence="3">
    <location>
        <begin position="362"/>
        <end position="462"/>
    </location>
</feature>
<gene>
    <name evidence="4" type="ORF">SAMN02745219_02929</name>
</gene>
<evidence type="ECO:0000259" key="2">
    <source>
        <dbReference type="Pfam" id="PF04984"/>
    </source>
</evidence>
<organism evidence="4 5">
    <name type="scientific">Desulfofundulus thermosubterraneus DSM 16057</name>
    <dbReference type="NCBI Taxonomy" id="1121432"/>
    <lineage>
        <taxon>Bacteria</taxon>
        <taxon>Bacillati</taxon>
        <taxon>Bacillota</taxon>
        <taxon>Clostridia</taxon>
        <taxon>Eubacteriales</taxon>
        <taxon>Peptococcaceae</taxon>
        <taxon>Desulfofundulus</taxon>
    </lineage>
</organism>
<dbReference type="PANTHER" id="PTHR35861">
    <property type="match status" value="1"/>
</dbReference>
<dbReference type="EMBL" id="FQZM01000043">
    <property type="protein sequence ID" value="SHJ60244.1"/>
    <property type="molecule type" value="Genomic_DNA"/>
</dbReference>
<comment type="similarity">
    <text evidence="1">Belongs to the myoviridae tail sheath protein family.</text>
</comment>
<keyword evidence="5" id="KW-1185">Reference proteome</keyword>
<dbReference type="RefSeq" id="WP_072870724.1">
    <property type="nucleotide sequence ID" value="NZ_FQZM01000043.1"/>
</dbReference>